<proteinExistence type="predicted"/>
<reference evidence="4" key="3">
    <citation type="submission" date="2015-06" db="UniProtKB">
        <authorList>
            <consortium name="EnsemblMetazoa"/>
        </authorList>
    </citation>
    <scope>IDENTIFICATION</scope>
</reference>
<dbReference type="AlphaFoldDB" id="R7U1D5"/>
<feature type="region of interest" description="Disordered" evidence="1">
    <location>
        <begin position="90"/>
        <end position="110"/>
    </location>
</feature>
<name>R7U1D5_CAPTE</name>
<evidence type="ECO:0000313" key="4">
    <source>
        <dbReference type="EnsemblMetazoa" id="CapteP217184"/>
    </source>
</evidence>
<evidence type="ECO:0000256" key="2">
    <source>
        <dbReference type="SAM" id="Phobius"/>
    </source>
</evidence>
<dbReference type="HOGENOM" id="CLU_146919_0_0_1"/>
<organism evidence="3">
    <name type="scientific">Capitella teleta</name>
    <name type="common">Polychaete worm</name>
    <dbReference type="NCBI Taxonomy" id="283909"/>
    <lineage>
        <taxon>Eukaryota</taxon>
        <taxon>Metazoa</taxon>
        <taxon>Spiralia</taxon>
        <taxon>Lophotrochozoa</taxon>
        <taxon>Annelida</taxon>
        <taxon>Polychaeta</taxon>
        <taxon>Sedentaria</taxon>
        <taxon>Scolecida</taxon>
        <taxon>Capitellidae</taxon>
        <taxon>Capitella</taxon>
    </lineage>
</organism>
<dbReference type="EnsemblMetazoa" id="CapteT217184">
    <property type="protein sequence ID" value="CapteP217184"/>
    <property type="gene ID" value="CapteG217184"/>
</dbReference>
<keyword evidence="5" id="KW-1185">Reference proteome</keyword>
<keyword evidence="2" id="KW-0472">Membrane</keyword>
<dbReference type="EMBL" id="KB306612">
    <property type="protein sequence ID" value="ELT99687.1"/>
    <property type="molecule type" value="Genomic_DNA"/>
</dbReference>
<feature type="compositionally biased region" description="Basic residues" evidence="1">
    <location>
        <begin position="91"/>
        <end position="100"/>
    </location>
</feature>
<reference evidence="3 5" key="2">
    <citation type="journal article" date="2013" name="Nature">
        <title>Insights into bilaterian evolution from three spiralian genomes.</title>
        <authorList>
            <person name="Simakov O."/>
            <person name="Marletaz F."/>
            <person name="Cho S.J."/>
            <person name="Edsinger-Gonzales E."/>
            <person name="Havlak P."/>
            <person name="Hellsten U."/>
            <person name="Kuo D.H."/>
            <person name="Larsson T."/>
            <person name="Lv J."/>
            <person name="Arendt D."/>
            <person name="Savage R."/>
            <person name="Osoegawa K."/>
            <person name="de Jong P."/>
            <person name="Grimwood J."/>
            <person name="Chapman J.A."/>
            <person name="Shapiro H."/>
            <person name="Aerts A."/>
            <person name="Otillar R.P."/>
            <person name="Terry A.Y."/>
            <person name="Boore J.L."/>
            <person name="Grigoriev I.V."/>
            <person name="Lindberg D.R."/>
            <person name="Seaver E.C."/>
            <person name="Weisblat D.A."/>
            <person name="Putnam N.H."/>
            <person name="Rokhsar D.S."/>
        </authorList>
    </citation>
    <scope>NUCLEOTIDE SEQUENCE</scope>
    <source>
        <strain evidence="3 5">I ESC-2004</strain>
    </source>
</reference>
<keyword evidence="2" id="KW-1133">Transmembrane helix</keyword>
<protein>
    <submittedName>
        <fullName evidence="3 4">Uncharacterized protein</fullName>
    </submittedName>
</protein>
<dbReference type="Proteomes" id="UP000014760">
    <property type="component" value="Unassembled WGS sequence"/>
</dbReference>
<reference evidence="5" key="1">
    <citation type="submission" date="2012-12" db="EMBL/GenBank/DDBJ databases">
        <authorList>
            <person name="Hellsten U."/>
            <person name="Grimwood J."/>
            <person name="Chapman J.A."/>
            <person name="Shapiro H."/>
            <person name="Aerts A."/>
            <person name="Otillar R.P."/>
            <person name="Terry A.Y."/>
            <person name="Boore J.L."/>
            <person name="Simakov O."/>
            <person name="Marletaz F."/>
            <person name="Cho S.-J."/>
            <person name="Edsinger-Gonzales E."/>
            <person name="Havlak P."/>
            <person name="Kuo D.-H."/>
            <person name="Larsson T."/>
            <person name="Lv J."/>
            <person name="Arendt D."/>
            <person name="Savage R."/>
            <person name="Osoegawa K."/>
            <person name="de Jong P."/>
            <person name="Lindberg D.R."/>
            <person name="Seaver E.C."/>
            <person name="Weisblat D.A."/>
            <person name="Putnam N.H."/>
            <person name="Grigoriev I.V."/>
            <person name="Rokhsar D.S."/>
        </authorList>
    </citation>
    <scope>NUCLEOTIDE SEQUENCE</scope>
    <source>
        <strain evidence="5">I ESC-2004</strain>
    </source>
</reference>
<gene>
    <name evidence="3" type="ORF">CAPTEDRAFT_217184</name>
</gene>
<dbReference type="EMBL" id="AMQN01009920">
    <property type="status" value="NOT_ANNOTATED_CDS"/>
    <property type="molecule type" value="Genomic_DNA"/>
</dbReference>
<evidence type="ECO:0000313" key="3">
    <source>
        <dbReference type="EMBL" id="ELT99687.1"/>
    </source>
</evidence>
<feature type="transmembrane region" description="Helical" evidence="2">
    <location>
        <begin position="67"/>
        <end position="86"/>
    </location>
</feature>
<accession>R7U1D5</accession>
<keyword evidence="2" id="KW-0812">Transmembrane</keyword>
<evidence type="ECO:0000256" key="1">
    <source>
        <dbReference type="SAM" id="MobiDB-lite"/>
    </source>
</evidence>
<sequence>MPHLGVANSRGAPGHAMGYVNVMYSGKWSDRLSRHRGMDIIGVECDVAQEVYKYSLHRQKQAQTKSVVMKFTLCLSLCVVLLIAFAEAKSKKPKGQKPGKFRPANEAPMFDVQDPPSQEECVEQCIQNTQIYTAEGCEYTCKQMIASSS</sequence>
<evidence type="ECO:0000313" key="5">
    <source>
        <dbReference type="Proteomes" id="UP000014760"/>
    </source>
</evidence>